<accession>A0A1Y6ESW8</accession>
<keyword evidence="3" id="KW-1185">Reference proteome</keyword>
<organism evidence="2 3">
    <name type="scientific">Devosia lucknowensis</name>
    <dbReference type="NCBI Taxonomy" id="1096929"/>
    <lineage>
        <taxon>Bacteria</taxon>
        <taxon>Pseudomonadati</taxon>
        <taxon>Pseudomonadota</taxon>
        <taxon>Alphaproteobacteria</taxon>
        <taxon>Hyphomicrobiales</taxon>
        <taxon>Devosiaceae</taxon>
        <taxon>Devosia</taxon>
    </lineage>
</organism>
<dbReference type="InterPro" id="IPR054189">
    <property type="entry name" value="DUF6894"/>
</dbReference>
<name>A0A1Y6ESW8_9HYPH</name>
<reference evidence="3" key="1">
    <citation type="submission" date="2017-04" db="EMBL/GenBank/DDBJ databases">
        <authorList>
            <person name="Varghese N."/>
            <person name="Submissions S."/>
        </authorList>
    </citation>
    <scope>NUCLEOTIDE SEQUENCE [LARGE SCALE GENOMIC DNA]</scope>
</reference>
<gene>
    <name evidence="2" type="ORF">SAMN06295905_1323</name>
</gene>
<dbReference type="Proteomes" id="UP000194474">
    <property type="component" value="Unassembled WGS sequence"/>
</dbReference>
<sequence>MPKFTFETQRSDEETEPDFVTGEFDTVEHARREANQAFHEMAMDVRPSAELSTVRVTVKDDQGRIVARRVARFEAEDINP</sequence>
<protein>
    <recommendedName>
        <fullName evidence="1">DUF6894 domain-containing protein</fullName>
    </recommendedName>
</protein>
<dbReference type="EMBL" id="FXWK01000001">
    <property type="protein sequence ID" value="SMQ65814.1"/>
    <property type="molecule type" value="Genomic_DNA"/>
</dbReference>
<evidence type="ECO:0000313" key="2">
    <source>
        <dbReference type="EMBL" id="SMQ65814.1"/>
    </source>
</evidence>
<evidence type="ECO:0000313" key="3">
    <source>
        <dbReference type="Proteomes" id="UP000194474"/>
    </source>
</evidence>
<feature type="domain" description="DUF6894" evidence="1">
    <location>
        <begin position="4"/>
        <end position="68"/>
    </location>
</feature>
<dbReference type="RefSeq" id="WP_086469659.1">
    <property type="nucleotide sequence ID" value="NZ_FXWK01000001.1"/>
</dbReference>
<dbReference type="Pfam" id="PF21834">
    <property type="entry name" value="DUF6894"/>
    <property type="match status" value="1"/>
</dbReference>
<dbReference type="AlphaFoldDB" id="A0A1Y6ESW8"/>
<proteinExistence type="predicted"/>
<evidence type="ECO:0000259" key="1">
    <source>
        <dbReference type="Pfam" id="PF21834"/>
    </source>
</evidence>